<gene>
    <name evidence="2" type="ORF">HY912_21355</name>
</gene>
<feature type="chain" id="PRO_5039060993" description="DUF5666 domain-containing protein" evidence="1">
    <location>
        <begin position="23"/>
        <end position="108"/>
    </location>
</feature>
<reference evidence="2" key="1">
    <citation type="submission" date="2020-07" db="EMBL/GenBank/DDBJ databases">
        <title>Huge and variable diversity of episymbiotic CPR bacteria and DPANN archaea in groundwater ecosystems.</title>
        <authorList>
            <person name="He C.Y."/>
            <person name="Keren R."/>
            <person name="Whittaker M."/>
            <person name="Farag I.F."/>
            <person name="Doudna J."/>
            <person name="Cate J.H.D."/>
            <person name="Banfield J.F."/>
        </authorList>
    </citation>
    <scope>NUCLEOTIDE SEQUENCE</scope>
    <source>
        <strain evidence="2">NC_groundwater_1664_Pr3_B-0.1um_52_9</strain>
    </source>
</reference>
<dbReference type="EMBL" id="JACRDE010000558">
    <property type="protein sequence ID" value="MBI5252050.1"/>
    <property type="molecule type" value="Genomic_DNA"/>
</dbReference>
<name>A0A9D6V4Q6_9BACT</name>
<comment type="caution">
    <text evidence="2">The sequence shown here is derived from an EMBL/GenBank/DDBJ whole genome shotgun (WGS) entry which is preliminary data.</text>
</comment>
<feature type="signal peptide" evidence="1">
    <location>
        <begin position="1"/>
        <end position="22"/>
    </location>
</feature>
<sequence length="108" mass="12245">MQAKALPVILLLVLTASISAGAPIQRIQGVIVDLEHDLLWLRADHQPEPLKFILKWKVRFSQPRLPLKGDRVQILYKNKDEGSVIYGLNYIQNPSDSSEQRSDSDPDK</sequence>
<dbReference type="Proteomes" id="UP000807825">
    <property type="component" value="Unassembled WGS sequence"/>
</dbReference>
<proteinExistence type="predicted"/>
<protein>
    <recommendedName>
        <fullName evidence="4">DUF5666 domain-containing protein</fullName>
    </recommendedName>
</protein>
<dbReference type="AlphaFoldDB" id="A0A9D6V4Q6"/>
<keyword evidence="1" id="KW-0732">Signal</keyword>
<evidence type="ECO:0000313" key="3">
    <source>
        <dbReference type="Proteomes" id="UP000807825"/>
    </source>
</evidence>
<accession>A0A9D6V4Q6</accession>
<evidence type="ECO:0008006" key="4">
    <source>
        <dbReference type="Google" id="ProtNLM"/>
    </source>
</evidence>
<organism evidence="2 3">
    <name type="scientific">Desulfomonile tiedjei</name>
    <dbReference type="NCBI Taxonomy" id="2358"/>
    <lineage>
        <taxon>Bacteria</taxon>
        <taxon>Pseudomonadati</taxon>
        <taxon>Thermodesulfobacteriota</taxon>
        <taxon>Desulfomonilia</taxon>
        <taxon>Desulfomonilales</taxon>
        <taxon>Desulfomonilaceae</taxon>
        <taxon>Desulfomonile</taxon>
    </lineage>
</organism>
<evidence type="ECO:0000256" key="1">
    <source>
        <dbReference type="SAM" id="SignalP"/>
    </source>
</evidence>
<evidence type="ECO:0000313" key="2">
    <source>
        <dbReference type="EMBL" id="MBI5252050.1"/>
    </source>
</evidence>